<keyword evidence="8" id="KW-0067">ATP-binding</keyword>
<evidence type="ECO:0000256" key="6">
    <source>
        <dbReference type="ARBA" id="ARBA00022801"/>
    </source>
</evidence>
<name>A0A5C5YBH5_9PLAN</name>
<dbReference type="Pfam" id="PF21138">
    <property type="entry name" value="SMUBP-2_HCS1_1B"/>
    <property type="match status" value="1"/>
</dbReference>
<dbReference type="InterPro" id="IPR041679">
    <property type="entry name" value="DNA2/NAM7-like_C"/>
</dbReference>
<dbReference type="GO" id="GO:0003723">
    <property type="term" value="F:RNA binding"/>
    <property type="evidence" value="ECO:0007669"/>
    <property type="project" value="InterPro"/>
</dbReference>
<dbReference type="InterPro" id="IPR014001">
    <property type="entry name" value="Helicase_ATP-bd"/>
</dbReference>
<dbReference type="InterPro" id="IPR050534">
    <property type="entry name" value="Coronavir_polyprotein_1ab"/>
</dbReference>
<dbReference type="Proteomes" id="UP000317238">
    <property type="component" value="Unassembled WGS sequence"/>
</dbReference>
<dbReference type="FunFam" id="3.40.50.300:FF:000326">
    <property type="entry name" value="P-loop containing nucleoside triphosphate hydrolase"/>
    <property type="match status" value="1"/>
</dbReference>
<dbReference type="EMBL" id="SJPL01000001">
    <property type="protein sequence ID" value="TWT72329.1"/>
    <property type="molecule type" value="Genomic_DNA"/>
</dbReference>
<evidence type="ECO:0000259" key="10">
    <source>
        <dbReference type="SMART" id="SM00382"/>
    </source>
</evidence>
<dbReference type="Pfam" id="PF13087">
    <property type="entry name" value="AAA_12"/>
    <property type="match status" value="1"/>
</dbReference>
<dbReference type="AlphaFoldDB" id="A0A5C5YBH5"/>
<evidence type="ECO:0000313" key="13">
    <source>
        <dbReference type="Proteomes" id="UP000317238"/>
    </source>
</evidence>
<evidence type="ECO:0000256" key="9">
    <source>
        <dbReference type="SAM" id="MobiDB-lite"/>
    </source>
</evidence>
<dbReference type="PANTHER" id="PTHR43788:SF8">
    <property type="entry name" value="DNA-BINDING PROTEIN SMUBP-2"/>
    <property type="match status" value="1"/>
</dbReference>
<evidence type="ECO:0000256" key="4">
    <source>
        <dbReference type="ARBA" id="ARBA00022490"/>
    </source>
</evidence>
<reference evidence="12 13" key="1">
    <citation type="submission" date="2019-02" db="EMBL/GenBank/DDBJ databases">
        <title>Deep-cultivation of Planctomycetes and their phenomic and genomic characterization uncovers novel biology.</title>
        <authorList>
            <person name="Wiegand S."/>
            <person name="Jogler M."/>
            <person name="Boedeker C."/>
            <person name="Pinto D."/>
            <person name="Vollmers J."/>
            <person name="Rivas-Marin E."/>
            <person name="Kohn T."/>
            <person name="Peeters S.H."/>
            <person name="Heuer A."/>
            <person name="Rast P."/>
            <person name="Oberbeckmann S."/>
            <person name="Bunk B."/>
            <person name="Jeske O."/>
            <person name="Meyerdierks A."/>
            <person name="Storesund J.E."/>
            <person name="Kallscheuer N."/>
            <person name="Luecker S."/>
            <person name="Lage O.M."/>
            <person name="Pohl T."/>
            <person name="Merkel B.J."/>
            <person name="Hornburger P."/>
            <person name="Mueller R.-W."/>
            <person name="Bruemmer F."/>
            <person name="Labrenz M."/>
            <person name="Spormann A.M."/>
            <person name="Op Den Camp H."/>
            <person name="Overmann J."/>
            <person name="Amann R."/>
            <person name="Jetten M.S.M."/>
            <person name="Mascher T."/>
            <person name="Medema M.H."/>
            <person name="Devos D.P."/>
            <person name="Kaster A.-K."/>
            <person name="Ovreas L."/>
            <person name="Rohde M."/>
            <person name="Galperin M.Y."/>
            <person name="Jogler C."/>
        </authorList>
    </citation>
    <scope>NUCLEOTIDE SEQUENCE [LARGE SCALE GENOMIC DNA]</scope>
    <source>
        <strain evidence="12 13">Pan14r</strain>
    </source>
</reference>
<keyword evidence="7 12" id="KW-0347">Helicase</keyword>
<dbReference type="PANTHER" id="PTHR43788">
    <property type="entry name" value="DNA2/NAM7 HELICASE FAMILY MEMBER"/>
    <property type="match status" value="1"/>
</dbReference>
<proteinExistence type="inferred from homology"/>
<dbReference type="Gene3D" id="3.40.50.300">
    <property type="entry name" value="P-loop containing nucleotide triphosphate hydrolases"/>
    <property type="match status" value="2"/>
</dbReference>
<protein>
    <recommendedName>
        <fullName evidence="3">DNA helicase</fullName>
        <ecNumber evidence="3">3.6.4.12</ecNumber>
    </recommendedName>
</protein>
<dbReference type="InterPro" id="IPR003593">
    <property type="entry name" value="AAA+_ATPase"/>
</dbReference>
<dbReference type="GO" id="GO:0005694">
    <property type="term" value="C:chromosome"/>
    <property type="evidence" value="ECO:0007669"/>
    <property type="project" value="UniProtKB-ARBA"/>
</dbReference>
<dbReference type="SMART" id="SM00487">
    <property type="entry name" value="DEXDc"/>
    <property type="match status" value="1"/>
</dbReference>
<evidence type="ECO:0000256" key="8">
    <source>
        <dbReference type="ARBA" id="ARBA00022840"/>
    </source>
</evidence>
<dbReference type="GO" id="GO:0043139">
    <property type="term" value="F:5'-3' DNA helicase activity"/>
    <property type="evidence" value="ECO:0007669"/>
    <property type="project" value="TreeGrafter"/>
</dbReference>
<sequence length="666" mass="74737">MSSRRRPKRSKDSSKRALPDRFAEGLVDPQPATDTDFQDPQRYFDLLRRWLDLESEAERQRMARRRQMQRRADVERTGETLLAMDMSDHQIGLAGRYLLEFVKATSAPLPMNRLKVGSPVVISDDADESDEGVAGVVSRRKSHTIQVATERWPEGDRFRIDLSPDETTRRRQLAAMAKSQTAEGRAAKLRDVILGNRPLRFGQEPQVEFLTDLNPPQREAVRFALSAQDVAVIHGPPGTGKTTTVAEIIYQTVRLGGRVLACAPSNTAVDNLMEKLVDMHDAVIRVGHPARVFESLRGHTLDERVESDPSAAVIEDMRREVDQLVNAASKRPSGREGYKRRGQLFAEAGQLRGQIRALERSIVRGVLDGADVICTTTTIDDDLLGKRDFDLVVIDEACQCTETGIWQAVDRAERLVIAGDHFQLPPTVLSDQAADDGMRRSTMQRLVERDGEAIFRRLKVQYRMHQQIMRFSSDTFYDSDLVADASVKERLLADLPHVENNRWTDSPLMLIDTAGAGMDEQLEPDGLSKLNPGEANVIVFLVRQLIESGVRPSEIAIIAPYAAQVRCLRSRLDDHRIEVDTVDGFQGREKDVVLLTMVRSNETGEIGFLKDTRRTNVAMTRAKRRLVVVGDSGTLGNDAFYADMLQYFDDQSAYHSVWEFAGEMGL</sequence>
<keyword evidence="4" id="KW-0963">Cytoplasm</keyword>
<keyword evidence="6 12" id="KW-0378">Hydrolase</keyword>
<dbReference type="EC" id="3.6.4.12" evidence="3"/>
<feature type="domain" description="Helicase ATP-binding" evidence="11">
    <location>
        <begin position="209"/>
        <end position="461"/>
    </location>
</feature>
<feature type="compositionally biased region" description="Basic and acidic residues" evidence="9">
    <location>
        <begin position="10"/>
        <end position="23"/>
    </location>
</feature>
<organism evidence="12 13">
    <name type="scientific">Crateriforma conspicua</name>
    <dbReference type="NCBI Taxonomy" id="2527996"/>
    <lineage>
        <taxon>Bacteria</taxon>
        <taxon>Pseudomonadati</taxon>
        <taxon>Planctomycetota</taxon>
        <taxon>Planctomycetia</taxon>
        <taxon>Planctomycetales</taxon>
        <taxon>Planctomycetaceae</taxon>
        <taxon>Crateriforma</taxon>
    </lineage>
</organism>
<dbReference type="SUPFAM" id="SSF52540">
    <property type="entry name" value="P-loop containing nucleoside triphosphate hydrolases"/>
    <property type="match status" value="1"/>
</dbReference>
<dbReference type="Pfam" id="PF13086">
    <property type="entry name" value="AAA_11"/>
    <property type="match status" value="1"/>
</dbReference>
<evidence type="ECO:0000256" key="3">
    <source>
        <dbReference type="ARBA" id="ARBA00012551"/>
    </source>
</evidence>
<dbReference type="InterPro" id="IPR027417">
    <property type="entry name" value="P-loop_NTPase"/>
</dbReference>
<comment type="caution">
    <text evidence="12">The sequence shown here is derived from an EMBL/GenBank/DDBJ whole genome shotgun (WGS) entry which is preliminary data.</text>
</comment>
<feature type="region of interest" description="Disordered" evidence="9">
    <location>
        <begin position="1"/>
        <end position="38"/>
    </location>
</feature>
<dbReference type="RefSeq" id="WP_146440279.1">
    <property type="nucleotide sequence ID" value="NZ_SJPL01000001.1"/>
</dbReference>
<comment type="similarity">
    <text evidence="2">Belongs to the DNA2/NAM7 helicase family.</text>
</comment>
<dbReference type="GO" id="GO:0005737">
    <property type="term" value="C:cytoplasm"/>
    <property type="evidence" value="ECO:0007669"/>
    <property type="project" value="UniProtKB-SubCell"/>
</dbReference>
<dbReference type="Gene3D" id="2.40.30.270">
    <property type="match status" value="1"/>
</dbReference>
<dbReference type="SMART" id="SM00382">
    <property type="entry name" value="AAA"/>
    <property type="match status" value="1"/>
</dbReference>
<evidence type="ECO:0000259" key="11">
    <source>
        <dbReference type="SMART" id="SM00487"/>
    </source>
</evidence>
<dbReference type="OrthoDB" id="9757917at2"/>
<comment type="subcellular location">
    <subcellularLocation>
        <location evidence="1">Cytoplasm</location>
    </subcellularLocation>
</comment>
<dbReference type="InterPro" id="IPR047187">
    <property type="entry name" value="SF1_C_Upf1"/>
</dbReference>
<keyword evidence="5" id="KW-0547">Nucleotide-binding</keyword>
<keyword evidence="13" id="KW-1185">Reference proteome</keyword>
<evidence type="ECO:0000256" key="1">
    <source>
        <dbReference type="ARBA" id="ARBA00004496"/>
    </source>
</evidence>
<gene>
    <name evidence="12" type="primary">recD2_1</name>
    <name evidence="12" type="ORF">Pan14r_46490</name>
</gene>
<evidence type="ECO:0000256" key="5">
    <source>
        <dbReference type="ARBA" id="ARBA00022741"/>
    </source>
</evidence>
<accession>A0A5C5YBH5</accession>
<feature type="domain" description="AAA+ ATPase" evidence="10">
    <location>
        <begin position="227"/>
        <end position="578"/>
    </location>
</feature>
<dbReference type="CDD" id="cd18044">
    <property type="entry name" value="DEXXQc_SMUBP2"/>
    <property type="match status" value="1"/>
</dbReference>
<evidence type="ECO:0000256" key="2">
    <source>
        <dbReference type="ARBA" id="ARBA00007913"/>
    </source>
</evidence>
<evidence type="ECO:0000256" key="7">
    <source>
        <dbReference type="ARBA" id="ARBA00022806"/>
    </source>
</evidence>
<dbReference type="GO" id="GO:0005524">
    <property type="term" value="F:ATP binding"/>
    <property type="evidence" value="ECO:0007669"/>
    <property type="project" value="UniProtKB-KW"/>
</dbReference>
<dbReference type="GO" id="GO:0016787">
    <property type="term" value="F:hydrolase activity"/>
    <property type="evidence" value="ECO:0007669"/>
    <property type="project" value="UniProtKB-KW"/>
</dbReference>
<dbReference type="InterPro" id="IPR041677">
    <property type="entry name" value="DNA2/NAM7_AAA_11"/>
</dbReference>
<dbReference type="CDD" id="cd18808">
    <property type="entry name" value="SF1_C_Upf1"/>
    <property type="match status" value="1"/>
</dbReference>
<evidence type="ECO:0000313" key="12">
    <source>
        <dbReference type="EMBL" id="TWT72329.1"/>
    </source>
</evidence>
<dbReference type="InterPro" id="IPR048761">
    <property type="entry name" value="SMUBP-2_HCS1_1B"/>
</dbReference>